<keyword evidence="1" id="KW-0175">Coiled coil</keyword>
<dbReference type="SUPFAM" id="SSF48371">
    <property type="entry name" value="ARM repeat"/>
    <property type="match status" value="1"/>
</dbReference>
<sequence>MNSTEFGELIHAYYLANENVSFQNTTERLLDFLSDPQSIFVIFQYMDEVFKTDNQRDMFFLLTLIRKYMGNKYKDLPPNLQNQIFDKLISYIEINSSEQFTSILAVVLRPMIKNDEKRISSILKILNSISIEDIPSKIDLLLPILSNINKYSPLLIINKSLFIYPLTISSFQNETRYIVSSIRLYFLLKEKNLIDSDEFFSNLISHIDDFYFDAQIWSILNKKASKKLISEEHLKELFDFTLNAASEGNLPFEAFNFFFKYINYIDKIDFNQLMHIFNEFLTQYFEDKVFAASKRSFKEITKYLQNHPIQNIYDLLKQFVDQAEMNSQALSLSYYFIIFKVSWNEFFSDIDSFIEKLLIAINEEQSNTKIFILLEELKSNYLLDDFYSLKFIKEIAKFLLSDYDAFKPIDSMVNQLMSPFPDLLGLLVSLSMDQWDDQFIPILTNLINCDENVDPNLLKKIADTILPVFENSSFFPLAVILMKRNKELIDLLPHSLEVLQKDPKNKIVFINCIYKYFGYLFDPQFESIIKEVQEMIIDNCKRNKFINDTTLLNLCSTFVKYTKDKNLATELEKQCINFLMNYDENANNVEEEEEDYDDDNNNVNNNYNDNQIKSVFYSCKEIIKLLDKVEQKKMLFHINLHINNTNNIEIVEQLLSIIAKLLHHSCDEEKEIYLNKCNNLLDKIIKGKLKALNGRDILSFNPSLIKEVGSLIFEVVRYQSPYIETISNFILKVLKTCQNQFYYSSYVSACYYLIENKTGSQKVIQEIVDLIPIMIKDTNLISLKHSIAYLFVPMIQYDEKTFQKLIQFVPILHNWFLDEKKNEYIHYELLSTISLAFLTFFANGMMIDIKLLNESINEFPPIDNKDTSSMINNIIKIFSSNKLDSSCIQNAAFALSKLFLLDNYDLEKKKVSKELMDSAHKLFISFSNSNPEIWLFLNEKYKNSEEKINKLKKICIIIK</sequence>
<evidence type="ECO:0000313" key="2">
    <source>
        <dbReference type="EMBL" id="KAK8875606.1"/>
    </source>
</evidence>
<proteinExistence type="predicted"/>
<gene>
    <name evidence="2" type="ORF">M9Y10_005775</name>
</gene>
<evidence type="ECO:0000313" key="3">
    <source>
        <dbReference type="Proteomes" id="UP001470230"/>
    </source>
</evidence>
<name>A0ABR2JDV9_9EUKA</name>
<keyword evidence="3" id="KW-1185">Reference proteome</keyword>
<dbReference type="InterPro" id="IPR016024">
    <property type="entry name" value="ARM-type_fold"/>
</dbReference>
<reference evidence="2 3" key="1">
    <citation type="submission" date="2024-04" db="EMBL/GenBank/DDBJ databases">
        <title>Tritrichomonas musculus Genome.</title>
        <authorList>
            <person name="Alves-Ferreira E."/>
            <person name="Grigg M."/>
            <person name="Lorenzi H."/>
            <person name="Galac M."/>
        </authorList>
    </citation>
    <scope>NUCLEOTIDE SEQUENCE [LARGE SCALE GENOMIC DNA]</scope>
    <source>
        <strain evidence="2 3">EAF2021</strain>
    </source>
</reference>
<accession>A0ABR2JDV9</accession>
<evidence type="ECO:0000256" key="1">
    <source>
        <dbReference type="SAM" id="Coils"/>
    </source>
</evidence>
<protein>
    <recommendedName>
        <fullName evidence="4">MMS19 nucleotide excision repair protein</fullName>
    </recommendedName>
</protein>
<dbReference type="Proteomes" id="UP001470230">
    <property type="component" value="Unassembled WGS sequence"/>
</dbReference>
<comment type="caution">
    <text evidence="2">The sequence shown here is derived from an EMBL/GenBank/DDBJ whole genome shotgun (WGS) entry which is preliminary data.</text>
</comment>
<evidence type="ECO:0008006" key="4">
    <source>
        <dbReference type="Google" id="ProtNLM"/>
    </source>
</evidence>
<organism evidence="2 3">
    <name type="scientific">Tritrichomonas musculus</name>
    <dbReference type="NCBI Taxonomy" id="1915356"/>
    <lineage>
        <taxon>Eukaryota</taxon>
        <taxon>Metamonada</taxon>
        <taxon>Parabasalia</taxon>
        <taxon>Tritrichomonadida</taxon>
        <taxon>Tritrichomonadidae</taxon>
        <taxon>Tritrichomonas</taxon>
    </lineage>
</organism>
<feature type="coiled-coil region" evidence="1">
    <location>
        <begin position="579"/>
        <end position="606"/>
    </location>
</feature>
<dbReference type="EMBL" id="JAPFFF010000012">
    <property type="protein sequence ID" value="KAK8875606.1"/>
    <property type="molecule type" value="Genomic_DNA"/>
</dbReference>